<dbReference type="STRING" id="456442.Mboo_2147"/>
<dbReference type="GeneID" id="5409965"/>
<dbReference type="InterPro" id="IPR021228">
    <property type="entry name" value="BrxD"/>
</dbReference>
<dbReference type="KEGG" id="mbn:Mboo_2147"/>
<organism evidence="1 2">
    <name type="scientific">Methanoregula boonei (strain DSM 21154 / JCM 14090 / 6A8)</name>
    <dbReference type="NCBI Taxonomy" id="456442"/>
    <lineage>
        <taxon>Archaea</taxon>
        <taxon>Methanobacteriati</taxon>
        <taxon>Methanobacteriota</taxon>
        <taxon>Stenosarchaea group</taxon>
        <taxon>Methanomicrobia</taxon>
        <taxon>Methanomicrobiales</taxon>
        <taxon>Methanoregulaceae</taxon>
        <taxon>Methanoregula</taxon>
    </lineage>
</organism>
<dbReference type="EMBL" id="CP000780">
    <property type="protein sequence ID" value="ABS56661.1"/>
    <property type="molecule type" value="Genomic_DNA"/>
</dbReference>
<proteinExistence type="predicted"/>
<gene>
    <name evidence="1" type="ordered locus">Mboo_2147</name>
</gene>
<dbReference type="NCBIfam" id="NF033438">
    <property type="entry name" value="BREX_BrxD"/>
    <property type="match status" value="1"/>
</dbReference>
<name>A7IAA0_METB6</name>
<dbReference type="eggNOG" id="arCOG06460">
    <property type="taxonomic scope" value="Archaea"/>
</dbReference>
<reference evidence="2" key="1">
    <citation type="journal article" date="2015" name="Microbiology">
        <title>Genome of Methanoregula boonei 6A8 reveals adaptations to oligotrophic peatland environments.</title>
        <authorList>
            <person name="Braeuer S."/>
            <person name="Cadillo-Quiroz H."/>
            <person name="Kyrpides N."/>
            <person name="Woyke T."/>
            <person name="Goodwin L."/>
            <person name="Detter C."/>
            <person name="Podell S."/>
            <person name="Yavitt J.B."/>
            <person name="Zinder S.H."/>
        </authorList>
    </citation>
    <scope>NUCLEOTIDE SEQUENCE [LARGE SCALE GENOMIC DNA]</scope>
    <source>
        <strain evidence="2">DSM 21154 / JCM 14090 / 6A8</strain>
    </source>
</reference>
<evidence type="ECO:0000313" key="2">
    <source>
        <dbReference type="Proteomes" id="UP000002408"/>
    </source>
</evidence>
<dbReference type="HOGENOM" id="CLU_050343_0_0_2"/>
<dbReference type="OrthoDB" id="117727at2157"/>
<dbReference type="Proteomes" id="UP000002408">
    <property type="component" value="Chromosome"/>
</dbReference>
<dbReference type="AlphaFoldDB" id="A7IAA0"/>
<dbReference type="Pfam" id="PF10923">
    <property type="entry name" value="BrxC_BrxD"/>
    <property type="match status" value="1"/>
</dbReference>
<keyword evidence="2" id="KW-1185">Reference proteome</keyword>
<evidence type="ECO:0000313" key="1">
    <source>
        <dbReference type="EMBL" id="ABS56661.1"/>
    </source>
</evidence>
<sequence>MNTADPDQKELRRHESLNIINALRRGTVPADGLARIVVGLELEEGAVSRQLDYVAEGGGDLKFIRGDFGSGKTFFVARALEIAMGKGFATAHIFVSPTAPLGKPKALYQQICAGLRTTEGDHALKTIVDNWVYAIEERLIAANRGTDGDTSLERAAENEIETALAGISETSTGLSAALRTYYRANNTGDFSLAQAAIGWIAAEPTVGRDFKQQAGIKGEVDDSTAFPFLAGLIEIIHAAGYAGLAIAIDEMETIQGLQRSQRDRSYQTLARIIDALDGGRMPHCYFLFTGTPAFFDSSRGIRSVPPLYDRISVAGAETDAYKNPRQPQIQLPKFDTGKLELVALKVTEVYAQAYREVDRERVSHRFIRAMIKKLTGRFGGRVDVIPRIFLKEFIDVLDKCELYEDYNPADAYEFDAGHLKGELRAEEEAVMVVEF</sequence>
<dbReference type="RefSeq" id="WP_012107719.1">
    <property type="nucleotide sequence ID" value="NC_009712.1"/>
</dbReference>
<accession>A7IAA0</accession>
<protein>
    <submittedName>
        <fullName evidence="1">Putative ATP/GTP binding protein</fullName>
    </submittedName>
</protein>